<dbReference type="Pfam" id="PF13387">
    <property type="entry name" value="Lnb_N"/>
    <property type="match status" value="1"/>
</dbReference>
<evidence type="ECO:0000256" key="2">
    <source>
        <dbReference type="SAM" id="SignalP"/>
    </source>
</evidence>
<feature type="transmembrane region" description="Helical" evidence="1">
    <location>
        <begin position="348"/>
        <end position="367"/>
    </location>
</feature>
<dbReference type="STRING" id="1642646.ING2E5A_1691"/>
<evidence type="ECO:0000313" key="5">
    <source>
        <dbReference type="EMBL" id="SCM58169.1"/>
    </source>
</evidence>
<feature type="transmembrane region" description="Helical" evidence="1">
    <location>
        <begin position="323"/>
        <end position="341"/>
    </location>
</feature>
<feature type="domain" description="Lnb N-terminal periplasmic" evidence="3">
    <location>
        <begin position="24"/>
        <end position="163"/>
    </location>
</feature>
<keyword evidence="2" id="KW-0732">Signal</keyword>
<keyword evidence="6" id="KW-1185">Reference proteome</keyword>
<evidence type="ECO:0000313" key="6">
    <source>
        <dbReference type="Proteomes" id="UP000178485"/>
    </source>
</evidence>
<dbReference type="EMBL" id="LT608328">
    <property type="protein sequence ID" value="SCM58169.1"/>
    <property type="molecule type" value="Genomic_DNA"/>
</dbReference>
<keyword evidence="1" id="KW-0472">Membrane</keyword>
<keyword evidence="1" id="KW-0812">Transmembrane</keyword>
<dbReference type="RefSeq" id="WP_071136969.1">
    <property type="nucleotide sequence ID" value="NZ_DUQN01000129.1"/>
</dbReference>
<keyword evidence="1" id="KW-1133">Transmembrane helix</keyword>
<name>A0A1G4G7J5_9BACT</name>
<feature type="chain" id="PRO_5009603912" evidence="2">
    <location>
        <begin position="20"/>
        <end position="415"/>
    </location>
</feature>
<feature type="signal peptide" evidence="2">
    <location>
        <begin position="1"/>
        <end position="19"/>
    </location>
</feature>
<organism evidence="5 6">
    <name type="scientific">Petrimonas mucosa</name>
    <dbReference type="NCBI Taxonomy" id="1642646"/>
    <lineage>
        <taxon>Bacteria</taxon>
        <taxon>Pseudomonadati</taxon>
        <taxon>Bacteroidota</taxon>
        <taxon>Bacteroidia</taxon>
        <taxon>Bacteroidales</taxon>
        <taxon>Dysgonomonadaceae</taxon>
        <taxon>Petrimonas</taxon>
    </lineage>
</organism>
<proteinExistence type="predicted"/>
<sequence length="415" mass="47720">MKKSLFALILVTMSFSAHAQGILSDSARISLLTCGPWSGAVYAFYGHTALRVQDDSTGIDVVFNYGYFDPSQPNFVYRFMRGETDYILGATPFETFIEEYIFKRVSVHEQELNLSQAEKQRLWEALYINHLPENRGYRYNYFYDNCATRPRDMVEQHAGGTILYPPMQKEQTYRDLLHECLSPYPWNKFGVDLVIGAEADRPIDVRARMFIPSYLKESFEGATVVKSDSVSYPLVKSTTTLLTGTNQARSDREQALCSPLIAAFALLLITIIISAIQYVKWNKSRIHRVFDTILFGVYGLGGLIIFFLIFFSEHPATNPNWNFAWLNIFSLVAAVLFWVKAMKNVVNIYHFINFAVLTLFLLLWWLLPQQLPLASIPFSMCLWLRSGMNLFMQVKGRKTNKRYVSSKYMKAGWGE</sequence>
<dbReference type="InterPro" id="IPR057436">
    <property type="entry name" value="5TMH_Lnb"/>
</dbReference>
<reference evidence="5 6" key="1">
    <citation type="submission" date="2016-08" db="EMBL/GenBank/DDBJ databases">
        <authorList>
            <person name="Seilhamer J.J."/>
        </authorList>
    </citation>
    <scope>NUCLEOTIDE SEQUENCE [LARGE SCALE GENOMIC DNA]</scope>
    <source>
        <strain evidence="5">ING2-E5A</strain>
    </source>
</reference>
<protein>
    <submittedName>
        <fullName evidence="5">Uncharacterized protein</fullName>
    </submittedName>
</protein>
<feature type="transmembrane region" description="Helical" evidence="1">
    <location>
        <begin position="260"/>
        <end position="281"/>
    </location>
</feature>
<dbReference type="KEGG" id="pmuc:ING2E5A_1691"/>
<feature type="transmembrane region" description="Helical" evidence="1">
    <location>
        <begin position="373"/>
        <end position="392"/>
    </location>
</feature>
<dbReference type="Proteomes" id="UP000178485">
    <property type="component" value="Chromosome i"/>
</dbReference>
<feature type="transmembrane region" description="Helical" evidence="1">
    <location>
        <begin position="293"/>
        <end position="311"/>
    </location>
</feature>
<dbReference type="InterPro" id="IPR025178">
    <property type="entry name" value="Lnb_N"/>
</dbReference>
<dbReference type="AlphaFoldDB" id="A0A1G4G7J5"/>
<evidence type="ECO:0000256" key="1">
    <source>
        <dbReference type="SAM" id="Phobius"/>
    </source>
</evidence>
<evidence type="ECO:0000259" key="3">
    <source>
        <dbReference type="Pfam" id="PF13387"/>
    </source>
</evidence>
<feature type="domain" description="Lnb-like transmembrane" evidence="4">
    <location>
        <begin position="253"/>
        <end position="395"/>
    </location>
</feature>
<evidence type="ECO:0000259" key="4">
    <source>
        <dbReference type="Pfam" id="PF25221"/>
    </source>
</evidence>
<gene>
    <name evidence="5" type="ORF">ING2E5A_1691</name>
</gene>
<dbReference type="Pfam" id="PF25221">
    <property type="entry name" value="5TMH_Lnb"/>
    <property type="match status" value="1"/>
</dbReference>
<accession>A0A1G4G7J5</accession>